<keyword evidence="4" id="KW-1185">Reference proteome</keyword>
<dbReference type="InterPro" id="IPR012677">
    <property type="entry name" value="Nucleotide-bd_a/b_plait_sf"/>
</dbReference>
<organism evidence="3 4">
    <name type="scientific">Neurospora tetraspora</name>
    <dbReference type="NCBI Taxonomy" id="94610"/>
    <lineage>
        <taxon>Eukaryota</taxon>
        <taxon>Fungi</taxon>
        <taxon>Dikarya</taxon>
        <taxon>Ascomycota</taxon>
        <taxon>Pezizomycotina</taxon>
        <taxon>Sordariomycetes</taxon>
        <taxon>Sordariomycetidae</taxon>
        <taxon>Sordariales</taxon>
        <taxon>Sordariaceae</taxon>
        <taxon>Neurospora</taxon>
    </lineage>
</organism>
<dbReference type="SUPFAM" id="SSF54928">
    <property type="entry name" value="RNA-binding domain, RBD"/>
    <property type="match status" value="1"/>
</dbReference>
<dbReference type="Pfam" id="PF00076">
    <property type="entry name" value="RRM_1"/>
    <property type="match status" value="1"/>
</dbReference>
<evidence type="ECO:0000259" key="2">
    <source>
        <dbReference type="Pfam" id="PF00076"/>
    </source>
</evidence>
<feature type="region of interest" description="Disordered" evidence="1">
    <location>
        <begin position="324"/>
        <end position="401"/>
    </location>
</feature>
<name>A0AAE0JP37_9PEZI</name>
<evidence type="ECO:0000256" key="1">
    <source>
        <dbReference type="SAM" id="MobiDB-lite"/>
    </source>
</evidence>
<accession>A0AAE0JP37</accession>
<dbReference type="GO" id="GO:0003723">
    <property type="term" value="F:RNA binding"/>
    <property type="evidence" value="ECO:0007669"/>
    <property type="project" value="InterPro"/>
</dbReference>
<dbReference type="RefSeq" id="XP_062685867.1">
    <property type="nucleotide sequence ID" value="XM_062823920.1"/>
</dbReference>
<feature type="region of interest" description="Disordered" evidence="1">
    <location>
        <begin position="81"/>
        <end position="145"/>
    </location>
</feature>
<dbReference type="InterPro" id="IPR000504">
    <property type="entry name" value="RRM_dom"/>
</dbReference>
<dbReference type="Gene3D" id="3.30.70.330">
    <property type="match status" value="1"/>
</dbReference>
<dbReference type="EMBL" id="JAUEPP010000001">
    <property type="protein sequence ID" value="KAK3354489.1"/>
    <property type="molecule type" value="Genomic_DNA"/>
</dbReference>
<dbReference type="Proteomes" id="UP001278500">
    <property type="component" value="Unassembled WGS sequence"/>
</dbReference>
<dbReference type="GeneID" id="87861074"/>
<feature type="compositionally biased region" description="Basic and acidic residues" evidence="1">
    <location>
        <begin position="99"/>
        <end position="110"/>
    </location>
</feature>
<evidence type="ECO:0000313" key="3">
    <source>
        <dbReference type="EMBL" id="KAK3354489.1"/>
    </source>
</evidence>
<comment type="caution">
    <text evidence="3">The sequence shown here is derived from an EMBL/GenBank/DDBJ whole genome shotgun (WGS) entry which is preliminary data.</text>
</comment>
<gene>
    <name evidence="3" type="ORF">B0H65DRAFT_414525</name>
</gene>
<dbReference type="AlphaFoldDB" id="A0AAE0JP37"/>
<feature type="compositionally biased region" description="Polar residues" evidence="1">
    <location>
        <begin position="348"/>
        <end position="381"/>
    </location>
</feature>
<dbReference type="InterPro" id="IPR035979">
    <property type="entry name" value="RBD_domain_sf"/>
</dbReference>
<reference evidence="3" key="2">
    <citation type="submission" date="2023-06" db="EMBL/GenBank/DDBJ databases">
        <authorList>
            <consortium name="Lawrence Berkeley National Laboratory"/>
            <person name="Haridas S."/>
            <person name="Hensen N."/>
            <person name="Bonometti L."/>
            <person name="Westerberg I."/>
            <person name="Brannstrom I.O."/>
            <person name="Guillou S."/>
            <person name="Cros-Aarteil S."/>
            <person name="Calhoun S."/>
            <person name="Kuo A."/>
            <person name="Mondo S."/>
            <person name="Pangilinan J."/>
            <person name="Riley R."/>
            <person name="Labutti K."/>
            <person name="Andreopoulos B."/>
            <person name="Lipzen A."/>
            <person name="Chen C."/>
            <person name="Yanf M."/>
            <person name="Daum C."/>
            <person name="Ng V."/>
            <person name="Clum A."/>
            <person name="Steindorff A."/>
            <person name="Ohm R."/>
            <person name="Martin F."/>
            <person name="Silar P."/>
            <person name="Natvig D."/>
            <person name="Lalanne C."/>
            <person name="Gautier V."/>
            <person name="Ament-Velasquez S.L."/>
            <person name="Kruys A."/>
            <person name="Hutchinson M.I."/>
            <person name="Powell A.J."/>
            <person name="Barry K."/>
            <person name="Miller A.N."/>
            <person name="Grigoriev I.V."/>
            <person name="Debuchy R."/>
            <person name="Gladieux P."/>
            <person name="Thoren M.H."/>
            <person name="Johannesson H."/>
        </authorList>
    </citation>
    <scope>NUCLEOTIDE SEQUENCE</scope>
    <source>
        <strain evidence="3">CBS 560.94</strain>
    </source>
</reference>
<feature type="compositionally biased region" description="Polar residues" evidence="1">
    <location>
        <begin position="86"/>
        <end position="97"/>
    </location>
</feature>
<feature type="region of interest" description="Disordered" evidence="1">
    <location>
        <begin position="1"/>
        <end position="62"/>
    </location>
</feature>
<proteinExistence type="predicted"/>
<feature type="region of interest" description="Disordered" evidence="1">
    <location>
        <begin position="168"/>
        <end position="202"/>
    </location>
</feature>
<sequence length="884" mass="96598">MADVKHMTPKPSGMARNAVSKMLEKGRHNMVNSSIQSVDSEDHEGHGGVSLLDDDSQEDFPVQPIQSPQAVMAQDIDATPKASVAQGKNGNAPNTNFAKEFRRKDTKRTGTFEQNGSNGNNRGKQNGFTNGHTQGRQQGTPATTGAASFVHQAPMAYAVQYPQAAQPFQPVQPSPALGNGIPPNPTNDAMAGGQPVWASSNNHNINKQQAGIAYQHMGIAQVQSGQGFVPNGPGGHPGVSSPVGQAGYPVEYAPMGHPYPQHQMAPIADSNGLTPFLHSSCIPTNGSNGLPAFAQSPHAQPVAGVTQLAPGQFYYAYGPTFGGPGSNVQPQGGQQTGDAPRNEDNHTANDPQTDLGQSQATKTPLHTNKTSVTNPYNQTEPRNFAPRADSLPIQPPPPFMIGTAHAPNTNGTQAGVVAGSGIDPFSPAGNDERAIVRIPNHHSGYETPNENYAVMPHMPISGPPPPEVRAARSTQLNRLTDGPSGLPTAGVALHPDNFPFIESCSQASASDAGVVKIKNIPYMTTHQEIKAFLGRNSKILNDAQEPVHVIMERISGKTQEAYVEFFHQEDAIRAVQRFNQAVQRGRPPRIADRPVDVELSGQASMMKDLFPLAAGVVWRGAEPEIQRPVEGKPWNTFKGFVTTEEMAMLVKLVEMPQRAQYLKHCPQRPYECMISTIRKLPWQKSDCITIHQRWAVYNATIRLIELLHNTIQRNDRDSHIALDQRLLKRLVNTAMLCPGFSVLQKDNIAFTAGMDEMKQREFNQPRFPDLWTHQLSICPKPGVPLDVLEWYIAIIREETTRFVHLKPVSERTDILSKAAKMDSNGYFGFLWHEIGFAAGDEYDNMTLKQAMEKEMRAIEESIKRALYYGYQPSANGRLMQLTAA</sequence>
<protein>
    <recommendedName>
        <fullName evidence="2">RRM domain-containing protein</fullName>
    </recommendedName>
</protein>
<feature type="domain" description="RRM" evidence="2">
    <location>
        <begin position="516"/>
        <end position="586"/>
    </location>
</feature>
<evidence type="ECO:0000313" key="4">
    <source>
        <dbReference type="Proteomes" id="UP001278500"/>
    </source>
</evidence>
<reference evidence="3" key="1">
    <citation type="journal article" date="2023" name="Mol. Phylogenet. Evol.">
        <title>Genome-scale phylogeny and comparative genomics of the fungal order Sordariales.</title>
        <authorList>
            <person name="Hensen N."/>
            <person name="Bonometti L."/>
            <person name="Westerberg I."/>
            <person name="Brannstrom I.O."/>
            <person name="Guillou S."/>
            <person name="Cros-Aarteil S."/>
            <person name="Calhoun S."/>
            <person name="Haridas S."/>
            <person name="Kuo A."/>
            <person name="Mondo S."/>
            <person name="Pangilinan J."/>
            <person name="Riley R."/>
            <person name="LaButti K."/>
            <person name="Andreopoulos B."/>
            <person name="Lipzen A."/>
            <person name="Chen C."/>
            <person name="Yan M."/>
            <person name="Daum C."/>
            <person name="Ng V."/>
            <person name="Clum A."/>
            <person name="Steindorff A."/>
            <person name="Ohm R.A."/>
            <person name="Martin F."/>
            <person name="Silar P."/>
            <person name="Natvig D.O."/>
            <person name="Lalanne C."/>
            <person name="Gautier V."/>
            <person name="Ament-Velasquez S.L."/>
            <person name="Kruys A."/>
            <person name="Hutchinson M.I."/>
            <person name="Powell A.J."/>
            <person name="Barry K."/>
            <person name="Miller A.N."/>
            <person name="Grigoriev I.V."/>
            <person name="Debuchy R."/>
            <person name="Gladieux P."/>
            <person name="Hiltunen Thoren M."/>
            <person name="Johannesson H."/>
        </authorList>
    </citation>
    <scope>NUCLEOTIDE SEQUENCE</scope>
    <source>
        <strain evidence="3">CBS 560.94</strain>
    </source>
</reference>
<feature type="compositionally biased region" description="Polar residues" evidence="1">
    <location>
        <begin position="326"/>
        <end position="337"/>
    </location>
</feature>
<feature type="compositionally biased region" description="Polar residues" evidence="1">
    <location>
        <begin position="111"/>
        <end position="145"/>
    </location>
</feature>